<dbReference type="SMART" id="SM00364">
    <property type="entry name" value="LRR_BAC"/>
    <property type="match status" value="8"/>
</dbReference>
<dbReference type="AlphaFoldDB" id="A0A7N0TJZ0"/>
<evidence type="ECO:0000256" key="2">
    <source>
        <dbReference type="ARBA" id="ARBA00022737"/>
    </source>
</evidence>
<dbReference type="Gramene" id="Kaladp0039s0107.1.v1.1">
    <property type="protein sequence ID" value="Kaladp0039s0107.1.v1.1"/>
    <property type="gene ID" value="Kaladp0039s0107.v1.1"/>
</dbReference>
<dbReference type="FunFam" id="3.80.10.10:FF:000610">
    <property type="entry name" value="Plant intracellular Ras-group-related LRR protein 9"/>
    <property type="match status" value="1"/>
</dbReference>
<evidence type="ECO:0000256" key="4">
    <source>
        <dbReference type="ARBA" id="ARBA00023786"/>
    </source>
</evidence>
<dbReference type="Pfam" id="PF13855">
    <property type="entry name" value="LRR_8"/>
    <property type="match status" value="2"/>
</dbReference>
<dbReference type="PANTHER" id="PTHR48051:SF54">
    <property type="entry name" value="LEUCINE-RICH REPEAT-CONTAINING PROTEIN"/>
    <property type="match status" value="1"/>
</dbReference>
<feature type="region of interest" description="Disordered" evidence="5">
    <location>
        <begin position="25"/>
        <end position="47"/>
    </location>
</feature>
<keyword evidence="3" id="KW-0175">Coiled coil</keyword>
<comment type="similarity">
    <text evidence="4">Belongs to the SHOC2 family.</text>
</comment>
<dbReference type="SUPFAM" id="SSF52058">
    <property type="entry name" value="L domain-like"/>
    <property type="match status" value="1"/>
</dbReference>
<dbReference type="Gene3D" id="3.80.10.10">
    <property type="entry name" value="Ribonuclease Inhibitor"/>
    <property type="match status" value="2"/>
</dbReference>
<evidence type="ECO:0000256" key="5">
    <source>
        <dbReference type="SAM" id="MobiDB-lite"/>
    </source>
</evidence>
<evidence type="ECO:0000256" key="1">
    <source>
        <dbReference type="ARBA" id="ARBA00022614"/>
    </source>
</evidence>
<evidence type="ECO:0000313" key="6">
    <source>
        <dbReference type="EnsemblPlants" id="Kaladp0039s0107.1.v1.1"/>
    </source>
</evidence>
<keyword evidence="7" id="KW-1185">Reference proteome</keyword>
<name>A0A7N0TJZ0_KALFE</name>
<dbReference type="InterPro" id="IPR032675">
    <property type="entry name" value="LRR_dom_sf"/>
</dbReference>
<organism evidence="6 7">
    <name type="scientific">Kalanchoe fedtschenkoi</name>
    <name type="common">Lavender scallops</name>
    <name type="synonym">South American air plant</name>
    <dbReference type="NCBI Taxonomy" id="63787"/>
    <lineage>
        <taxon>Eukaryota</taxon>
        <taxon>Viridiplantae</taxon>
        <taxon>Streptophyta</taxon>
        <taxon>Embryophyta</taxon>
        <taxon>Tracheophyta</taxon>
        <taxon>Spermatophyta</taxon>
        <taxon>Magnoliopsida</taxon>
        <taxon>eudicotyledons</taxon>
        <taxon>Gunneridae</taxon>
        <taxon>Pentapetalae</taxon>
        <taxon>Saxifragales</taxon>
        <taxon>Crassulaceae</taxon>
        <taxon>Kalanchoe</taxon>
    </lineage>
</organism>
<dbReference type="PROSITE" id="PS51450">
    <property type="entry name" value="LRR"/>
    <property type="match status" value="3"/>
</dbReference>
<keyword evidence="1" id="KW-0433">Leucine-rich repeat</keyword>
<sequence>MDPNLRNFPILSYVMSKLPSFGAPKSAAEEFDIERPPASSTSPRPDVVIESQMPRLTDPKLLQQLTLAISEVAQTRSMLQTLGDRPDHESVDKAKEKVADIEAGMEKKLEELAMAKRPEDVDLLQWKAHVAERESEIRKKAEEERQLYKSIVMLDEMHEAYAKLLKESEEKLVKIYDAHSGDGDAAVEGEKEVEMVSEEVVEVLQEAAGKEMERVDLSGKQLRVLPEAFGKIRGLVMLNLSNNQLQMIPDSIAGLETLEELNLSSNQLESLPDSIGLLQKLKILNVSANLLTSLPDSISHCRALVELDASYNKLTYLPTNIGYELVNLIRLSVPMNKIRSLPSSICEMKSLRILDVHFNELRGLPFAIGKLSNLETLNLSSNFNDLTELPETFGDLMNLRELDLSNNQIHALPDTFGRLESLNKLNLDQNPIVTPPQDIVKQGVEAVKSFMARRWVDLLVEEERKSMNAMREQTQTGWLNRSASWLSNVATGVTESVSEYLSPRAPKDSLLDRQL</sequence>
<dbReference type="FunFam" id="3.80.10.10:FF:000746">
    <property type="entry name" value="Plant intracellular Ras-group-related LRR protein 2"/>
    <property type="match status" value="1"/>
</dbReference>
<evidence type="ECO:0000256" key="3">
    <source>
        <dbReference type="ARBA" id="ARBA00023054"/>
    </source>
</evidence>
<dbReference type="OMA" id="TFMAKRW"/>
<dbReference type="Proteomes" id="UP000594263">
    <property type="component" value="Unplaced"/>
</dbReference>
<dbReference type="InterPro" id="IPR050216">
    <property type="entry name" value="LRR_domain-containing"/>
</dbReference>
<dbReference type="GO" id="GO:0005737">
    <property type="term" value="C:cytoplasm"/>
    <property type="evidence" value="ECO:0007669"/>
    <property type="project" value="TreeGrafter"/>
</dbReference>
<dbReference type="Pfam" id="PF00560">
    <property type="entry name" value="LRR_1"/>
    <property type="match status" value="1"/>
</dbReference>
<dbReference type="InterPro" id="IPR003591">
    <property type="entry name" value="Leu-rich_rpt_typical-subtyp"/>
</dbReference>
<dbReference type="EnsemblPlants" id="Kaladp0039s0107.1.v1.1">
    <property type="protein sequence ID" value="Kaladp0039s0107.1.v1.1"/>
    <property type="gene ID" value="Kaladp0039s0107.v1.1"/>
</dbReference>
<keyword evidence="2" id="KW-0677">Repeat</keyword>
<dbReference type="InterPro" id="IPR001611">
    <property type="entry name" value="Leu-rich_rpt"/>
</dbReference>
<dbReference type="SMART" id="SM00369">
    <property type="entry name" value="LRR_TYP"/>
    <property type="match status" value="9"/>
</dbReference>
<reference evidence="6" key="1">
    <citation type="submission" date="2021-01" db="UniProtKB">
        <authorList>
            <consortium name="EnsemblPlants"/>
        </authorList>
    </citation>
    <scope>IDENTIFICATION</scope>
</reference>
<protein>
    <submittedName>
        <fullName evidence="6">Uncharacterized protein</fullName>
    </submittedName>
</protein>
<proteinExistence type="inferred from homology"/>
<evidence type="ECO:0000313" key="7">
    <source>
        <dbReference type="Proteomes" id="UP000594263"/>
    </source>
</evidence>
<accession>A0A7N0TJZ0</accession>
<dbReference type="PRINTS" id="PR00019">
    <property type="entry name" value="LEURICHRPT"/>
</dbReference>
<dbReference type="PANTHER" id="PTHR48051">
    <property type="match status" value="1"/>
</dbReference>
<dbReference type="GO" id="GO:0055046">
    <property type="term" value="P:microgametogenesis"/>
    <property type="evidence" value="ECO:0007669"/>
    <property type="project" value="UniProtKB-ARBA"/>
</dbReference>